<sequence length="275" mass="31747">MKLRPRVDLFWWRLSINAIPTTEFLVYRRLLDSNECPRGCKEVENSDHIAVGCLKLIQVFNILRSWGILIPIFSSIQECILWLESNTECAPFIGNVYCSVVFLSWKSRNKFKHGANEDSLYTIASNAVSFAAASFSLNQSSEYWDSSQLLQLNSYWHPPPPEWIKLNIDASLVSNYIGGIGGVFRDHRGRFLYAWGVNCLHWDAAQLELFSIISIRNFVQDWMFECKGIIIEGDNQNIIQFVHKVFNKETVREGDLTKEDFSFLDGFNQVLFLLL</sequence>
<dbReference type="Proteomes" id="UP001552299">
    <property type="component" value="Unassembled WGS sequence"/>
</dbReference>
<dbReference type="InterPro" id="IPR052929">
    <property type="entry name" value="RNase_H-like_EbsB-rel"/>
</dbReference>
<accession>A0ABD0U2W7</accession>
<proteinExistence type="predicted"/>
<reference evidence="1 2" key="1">
    <citation type="journal article" date="2024" name="Plant Biotechnol. J.">
        <title>Dendrobium thyrsiflorum genome and its molecular insights into genes involved in important horticultural traits.</title>
        <authorList>
            <person name="Chen B."/>
            <person name="Wang J.Y."/>
            <person name="Zheng P.J."/>
            <person name="Li K.L."/>
            <person name="Liang Y.M."/>
            <person name="Chen X.F."/>
            <person name="Zhang C."/>
            <person name="Zhao X."/>
            <person name="He X."/>
            <person name="Zhang G.Q."/>
            <person name="Liu Z.J."/>
            <person name="Xu Q."/>
        </authorList>
    </citation>
    <scope>NUCLEOTIDE SEQUENCE [LARGE SCALE GENOMIC DNA]</scope>
    <source>
        <strain evidence="1">GZMU011</strain>
    </source>
</reference>
<evidence type="ECO:0000313" key="2">
    <source>
        <dbReference type="Proteomes" id="UP001552299"/>
    </source>
</evidence>
<dbReference type="AlphaFoldDB" id="A0ABD0U2W7"/>
<keyword evidence="2" id="KW-1185">Reference proteome</keyword>
<gene>
    <name evidence="1" type="ORF">M5K25_024641</name>
</gene>
<dbReference type="PANTHER" id="PTHR47074">
    <property type="entry name" value="BNAC02G40300D PROTEIN"/>
    <property type="match status" value="1"/>
</dbReference>
<dbReference type="EMBL" id="JANQDX010000018">
    <property type="protein sequence ID" value="KAL0906170.1"/>
    <property type="molecule type" value="Genomic_DNA"/>
</dbReference>
<name>A0ABD0U2W7_DENTH</name>
<comment type="caution">
    <text evidence="1">The sequence shown here is derived from an EMBL/GenBank/DDBJ whole genome shotgun (WGS) entry which is preliminary data.</text>
</comment>
<protein>
    <recommendedName>
        <fullName evidence="3">RNase H type-1 domain-containing protein</fullName>
    </recommendedName>
</protein>
<evidence type="ECO:0000313" key="1">
    <source>
        <dbReference type="EMBL" id="KAL0906170.1"/>
    </source>
</evidence>
<dbReference type="PANTHER" id="PTHR47074:SF73">
    <property type="entry name" value="OS04G0448401 PROTEIN"/>
    <property type="match status" value="1"/>
</dbReference>
<organism evidence="1 2">
    <name type="scientific">Dendrobium thyrsiflorum</name>
    <name type="common">Pinecone-like raceme dendrobium</name>
    <name type="synonym">Orchid</name>
    <dbReference type="NCBI Taxonomy" id="117978"/>
    <lineage>
        <taxon>Eukaryota</taxon>
        <taxon>Viridiplantae</taxon>
        <taxon>Streptophyta</taxon>
        <taxon>Embryophyta</taxon>
        <taxon>Tracheophyta</taxon>
        <taxon>Spermatophyta</taxon>
        <taxon>Magnoliopsida</taxon>
        <taxon>Liliopsida</taxon>
        <taxon>Asparagales</taxon>
        <taxon>Orchidaceae</taxon>
        <taxon>Epidendroideae</taxon>
        <taxon>Malaxideae</taxon>
        <taxon>Dendrobiinae</taxon>
        <taxon>Dendrobium</taxon>
    </lineage>
</organism>
<evidence type="ECO:0008006" key="3">
    <source>
        <dbReference type="Google" id="ProtNLM"/>
    </source>
</evidence>